<dbReference type="InterPro" id="IPR029058">
    <property type="entry name" value="AB_hydrolase_fold"/>
</dbReference>
<proteinExistence type="inferred from homology"/>
<dbReference type="AlphaFoldDB" id="A0A1B6CLN5"/>
<evidence type="ECO:0000313" key="7">
    <source>
        <dbReference type="EMBL" id="JAS14201.1"/>
    </source>
</evidence>
<comment type="similarity">
    <text evidence="1 5">Belongs to the type-B carboxylesterase/lipase family.</text>
</comment>
<dbReference type="EMBL" id="GEDC01023097">
    <property type="protein sequence ID" value="JAS14201.1"/>
    <property type="molecule type" value="Transcribed_RNA"/>
</dbReference>
<sequence length="542" mass="61384">MCVTITIPDGTLRGRKVISKGFTPVEYYSFLGIPYAKPPVGPLRFKEPKPVEPWTGVRDALKEGPSAPQKHFLFSYEMGEEDCLYLNVFTKQLSTQSADLKPVLFYIHAGGFTGGSGDREVYGPDYLIEEDVVLVTINYRLGALGFLSLENSKLPGNAGLKDQVLALEWVQRNIVCFGGDPSKVTLMGISAGAASVEYHLLSPLSKGLFHAAILQSGSVMNPWAYEHSPKTFALRLANHLGYDGEEEDEDSLLDFFLKIPAMTLVRSQKEILTEKERLHTSGMTFRPVVEKEGPGRQFITKTPREILNSGEFTQVPIITGCTNNEGNLQLEIIPVCQEEFDRFNGNPDFLIPLNMQVPDEDRDLVAEKIRNYFFGDKKYCWDTVNQYVEYFGDIVFYIGLDVSLQLMLDKIRAPVYKYLLSHEHARSYMKDVTAKKYPSYVVQGVPHGDDLALFFSQSSDFPSGPIIPEDEKCMKALIKLWTTFAKTGNPNYDGIETKWEPTTSTKLQYYDLGKKFKMVPGRIHERRIEFWAELFNKYKSSY</sequence>
<dbReference type="PROSITE" id="PS00122">
    <property type="entry name" value="CARBOXYLESTERASE_B_1"/>
    <property type="match status" value="1"/>
</dbReference>
<organism evidence="7">
    <name type="scientific">Clastoptera arizonana</name>
    <name type="common">Arizona spittle bug</name>
    <dbReference type="NCBI Taxonomy" id="38151"/>
    <lineage>
        <taxon>Eukaryota</taxon>
        <taxon>Metazoa</taxon>
        <taxon>Ecdysozoa</taxon>
        <taxon>Arthropoda</taxon>
        <taxon>Hexapoda</taxon>
        <taxon>Insecta</taxon>
        <taxon>Pterygota</taxon>
        <taxon>Neoptera</taxon>
        <taxon>Paraneoptera</taxon>
        <taxon>Hemiptera</taxon>
        <taxon>Auchenorrhyncha</taxon>
        <taxon>Cercopoidea</taxon>
        <taxon>Clastopteridae</taxon>
        <taxon>Clastoptera</taxon>
    </lineage>
</organism>
<accession>A0A1B6CLN5</accession>
<evidence type="ECO:0000256" key="4">
    <source>
        <dbReference type="ARBA" id="ARBA00023180"/>
    </source>
</evidence>
<feature type="domain" description="Carboxylesterase type B" evidence="6">
    <location>
        <begin position="4"/>
        <end position="531"/>
    </location>
</feature>
<keyword evidence="3 5" id="KW-0378">Hydrolase</keyword>
<dbReference type="InterPro" id="IPR002018">
    <property type="entry name" value="CarbesteraseB"/>
</dbReference>
<keyword evidence="4" id="KW-0325">Glycoprotein</keyword>
<evidence type="ECO:0000256" key="1">
    <source>
        <dbReference type="ARBA" id="ARBA00005964"/>
    </source>
</evidence>
<evidence type="ECO:0000259" key="6">
    <source>
        <dbReference type="Pfam" id="PF00135"/>
    </source>
</evidence>
<dbReference type="GO" id="GO:0052689">
    <property type="term" value="F:carboxylic ester hydrolase activity"/>
    <property type="evidence" value="ECO:0007669"/>
    <property type="project" value="UniProtKB-KW"/>
</dbReference>
<gene>
    <name evidence="7" type="ORF">g.27126</name>
</gene>
<reference evidence="7" key="1">
    <citation type="submission" date="2015-12" db="EMBL/GenBank/DDBJ databases">
        <title>De novo transcriptome assembly of four potential Pierce s Disease insect vectors from Arizona vineyards.</title>
        <authorList>
            <person name="Tassone E.E."/>
        </authorList>
    </citation>
    <scope>NUCLEOTIDE SEQUENCE</scope>
</reference>
<dbReference type="PANTHER" id="PTHR43142:SF1">
    <property type="entry name" value="CARBOXYLIC ESTER HYDROLASE"/>
    <property type="match status" value="1"/>
</dbReference>
<dbReference type="EC" id="3.1.1.-" evidence="5"/>
<evidence type="ECO:0000256" key="5">
    <source>
        <dbReference type="RuleBase" id="RU361235"/>
    </source>
</evidence>
<name>A0A1B6CLN5_9HEMI</name>
<dbReference type="SUPFAM" id="SSF53474">
    <property type="entry name" value="alpha/beta-Hydrolases"/>
    <property type="match status" value="1"/>
</dbReference>
<dbReference type="Pfam" id="PF00135">
    <property type="entry name" value="COesterase"/>
    <property type="match status" value="1"/>
</dbReference>
<protein>
    <recommendedName>
        <fullName evidence="5">Carboxylic ester hydrolase</fullName>
        <ecNumber evidence="5">3.1.1.-</ecNumber>
    </recommendedName>
</protein>
<evidence type="ECO:0000256" key="3">
    <source>
        <dbReference type="ARBA" id="ARBA00022801"/>
    </source>
</evidence>
<keyword evidence="2" id="KW-0719">Serine esterase</keyword>
<dbReference type="InterPro" id="IPR019826">
    <property type="entry name" value="Carboxylesterase_B_AS"/>
</dbReference>
<evidence type="ECO:0000256" key="2">
    <source>
        <dbReference type="ARBA" id="ARBA00022487"/>
    </source>
</evidence>
<dbReference type="PANTHER" id="PTHR43142">
    <property type="entry name" value="CARBOXYLIC ESTER HYDROLASE"/>
    <property type="match status" value="1"/>
</dbReference>
<dbReference type="Gene3D" id="3.40.50.1820">
    <property type="entry name" value="alpha/beta hydrolase"/>
    <property type="match status" value="1"/>
</dbReference>